<proteinExistence type="predicted"/>
<protein>
    <submittedName>
        <fullName evidence="2">Uncharacterized protein</fullName>
    </submittedName>
</protein>
<evidence type="ECO:0000313" key="2">
    <source>
        <dbReference type="EMBL" id="EJK48504.1"/>
    </source>
</evidence>
<gene>
    <name evidence="2" type="ORF">THAOC_32689</name>
</gene>
<sequence length="268" mass="28430">ELAAARVRARDAVRWRWRRNGAPGPRLLRLSTAVLPWGTDELMGLLGSDVSSFEFNELSTEGLCAGATTGSWSWRSREPAAGRSGRQGRPSQDPGVPPPLAGTEASASLGGAGPNLTEVLGRVRQGQGRRLHTGEASKRTTAGLDRSSRRPTMRSGSPPSPSDPSLVRKLFPGDDTGKCDMPDAEERKAMLLAALGDWHRPVPSPAEGITYEAALSHRHNTTPVFGVGRIMEFEAWRRGWRGGGKGDGGAAGPSPPVVNGRGPIMAFA</sequence>
<feature type="region of interest" description="Disordered" evidence="1">
    <location>
        <begin position="243"/>
        <end position="268"/>
    </location>
</feature>
<feature type="non-terminal residue" evidence="2">
    <location>
        <position position="1"/>
    </location>
</feature>
<feature type="region of interest" description="Disordered" evidence="1">
    <location>
        <begin position="67"/>
        <end position="176"/>
    </location>
</feature>
<dbReference type="AlphaFoldDB" id="K0R8N4"/>
<evidence type="ECO:0000256" key="1">
    <source>
        <dbReference type="SAM" id="MobiDB-lite"/>
    </source>
</evidence>
<reference evidence="2 3" key="1">
    <citation type="journal article" date="2012" name="Genome Biol.">
        <title>Genome and low-iron response of an oceanic diatom adapted to chronic iron limitation.</title>
        <authorList>
            <person name="Lommer M."/>
            <person name="Specht M."/>
            <person name="Roy A.S."/>
            <person name="Kraemer L."/>
            <person name="Andreson R."/>
            <person name="Gutowska M.A."/>
            <person name="Wolf J."/>
            <person name="Bergner S.V."/>
            <person name="Schilhabel M.B."/>
            <person name="Klostermeier U.C."/>
            <person name="Beiko R.G."/>
            <person name="Rosenstiel P."/>
            <person name="Hippler M."/>
            <person name="Laroche J."/>
        </authorList>
    </citation>
    <scope>NUCLEOTIDE SEQUENCE [LARGE SCALE GENOMIC DNA]</scope>
    <source>
        <strain evidence="2 3">CCMP1005</strain>
    </source>
</reference>
<dbReference type="Proteomes" id="UP000266841">
    <property type="component" value="Unassembled WGS sequence"/>
</dbReference>
<evidence type="ECO:0000313" key="3">
    <source>
        <dbReference type="Proteomes" id="UP000266841"/>
    </source>
</evidence>
<name>K0R8N4_THAOC</name>
<dbReference type="OrthoDB" id="39767at2759"/>
<accession>K0R8N4</accession>
<keyword evidence="3" id="KW-1185">Reference proteome</keyword>
<feature type="compositionally biased region" description="Low complexity" evidence="1">
    <location>
        <begin position="119"/>
        <end position="128"/>
    </location>
</feature>
<organism evidence="2 3">
    <name type="scientific">Thalassiosira oceanica</name>
    <name type="common">Marine diatom</name>
    <dbReference type="NCBI Taxonomy" id="159749"/>
    <lineage>
        <taxon>Eukaryota</taxon>
        <taxon>Sar</taxon>
        <taxon>Stramenopiles</taxon>
        <taxon>Ochrophyta</taxon>
        <taxon>Bacillariophyta</taxon>
        <taxon>Coscinodiscophyceae</taxon>
        <taxon>Thalassiosirophycidae</taxon>
        <taxon>Thalassiosirales</taxon>
        <taxon>Thalassiosiraceae</taxon>
        <taxon>Thalassiosira</taxon>
    </lineage>
</organism>
<comment type="caution">
    <text evidence="2">The sequence shown here is derived from an EMBL/GenBank/DDBJ whole genome shotgun (WGS) entry which is preliminary data.</text>
</comment>
<dbReference type="EMBL" id="AGNL01045753">
    <property type="protein sequence ID" value="EJK48504.1"/>
    <property type="molecule type" value="Genomic_DNA"/>
</dbReference>